<gene>
    <name evidence="2" type="ORF">NCTC1934_03613</name>
</gene>
<dbReference type="Proteomes" id="UP000255467">
    <property type="component" value="Unassembled WGS sequence"/>
</dbReference>
<dbReference type="InterPro" id="IPR006311">
    <property type="entry name" value="TAT_signal"/>
</dbReference>
<dbReference type="PROSITE" id="PS51318">
    <property type="entry name" value="TAT"/>
    <property type="match status" value="1"/>
</dbReference>
<organism evidence="2 3">
    <name type="scientific">Nocardia otitidiscaviarum</name>
    <dbReference type="NCBI Taxonomy" id="1823"/>
    <lineage>
        <taxon>Bacteria</taxon>
        <taxon>Bacillati</taxon>
        <taxon>Actinomycetota</taxon>
        <taxon>Actinomycetes</taxon>
        <taxon>Mycobacteriales</taxon>
        <taxon>Nocardiaceae</taxon>
        <taxon>Nocardia</taxon>
    </lineage>
</organism>
<dbReference type="STRING" id="1406858.GCA_000710895_03390"/>
<keyword evidence="1" id="KW-0732">Signal</keyword>
<evidence type="ECO:0000256" key="1">
    <source>
        <dbReference type="SAM" id="SignalP"/>
    </source>
</evidence>
<dbReference type="RefSeq" id="WP_039816378.1">
    <property type="nucleotide sequence ID" value="NZ_UGRY01000002.1"/>
</dbReference>
<dbReference type="EMBL" id="UGRY01000002">
    <property type="protein sequence ID" value="SUA79059.1"/>
    <property type="molecule type" value="Genomic_DNA"/>
</dbReference>
<proteinExistence type="predicted"/>
<evidence type="ECO:0008006" key="4">
    <source>
        <dbReference type="Google" id="ProtNLM"/>
    </source>
</evidence>
<evidence type="ECO:0000313" key="2">
    <source>
        <dbReference type="EMBL" id="SUA79059.1"/>
    </source>
</evidence>
<dbReference type="AlphaFoldDB" id="A0A378YRQ2"/>
<reference evidence="2 3" key="1">
    <citation type="submission" date="2018-06" db="EMBL/GenBank/DDBJ databases">
        <authorList>
            <consortium name="Pathogen Informatics"/>
            <person name="Doyle S."/>
        </authorList>
    </citation>
    <scope>NUCLEOTIDE SEQUENCE [LARGE SCALE GENOMIC DNA]</scope>
    <source>
        <strain evidence="2 3">NCTC1934</strain>
    </source>
</reference>
<sequence length="147" mass="14930">MRSNRSALLCSAVATATTATAVALAAPAAAAPGGPFNTLYSLTNGPCVAVVDSSVKGDAYPGSAAFTVAADLYGVGSCQLTVTLHWRNETTGQTGTKSITPHGPGFWMNDGKSAIFSPGYGEIVGWVTVDQPHLGQSGEVPFTVTPL</sequence>
<protein>
    <recommendedName>
        <fullName evidence="4">Spore-associated protein</fullName>
    </recommendedName>
</protein>
<dbReference type="OrthoDB" id="4556617at2"/>
<accession>A0A378YRQ2</accession>
<evidence type="ECO:0000313" key="3">
    <source>
        <dbReference type="Proteomes" id="UP000255467"/>
    </source>
</evidence>
<feature type="chain" id="PRO_5039092163" description="Spore-associated protein" evidence="1">
    <location>
        <begin position="26"/>
        <end position="147"/>
    </location>
</feature>
<keyword evidence="3" id="KW-1185">Reference proteome</keyword>
<feature type="signal peptide" evidence="1">
    <location>
        <begin position="1"/>
        <end position="25"/>
    </location>
</feature>
<name>A0A378YRQ2_9NOCA</name>